<evidence type="ECO:0008006" key="4">
    <source>
        <dbReference type="Google" id="ProtNLM"/>
    </source>
</evidence>
<comment type="caution">
    <text evidence="2">The sequence shown here is derived from an EMBL/GenBank/DDBJ whole genome shotgun (WGS) entry which is preliminary data.</text>
</comment>
<keyword evidence="3" id="KW-1185">Reference proteome</keyword>
<evidence type="ECO:0000256" key="1">
    <source>
        <dbReference type="SAM" id="SignalP"/>
    </source>
</evidence>
<dbReference type="Proteomes" id="UP001429601">
    <property type="component" value="Unassembled WGS sequence"/>
</dbReference>
<gene>
    <name evidence="2" type="ORF">HBF26_05085</name>
</gene>
<evidence type="ECO:0000313" key="2">
    <source>
        <dbReference type="EMBL" id="NID04248.1"/>
    </source>
</evidence>
<evidence type="ECO:0000313" key="3">
    <source>
        <dbReference type="Proteomes" id="UP001429601"/>
    </source>
</evidence>
<dbReference type="EMBL" id="JAAQQR010000002">
    <property type="protein sequence ID" value="NID04248.1"/>
    <property type="molecule type" value="Genomic_DNA"/>
</dbReference>
<sequence length="109" mass="11848">MIGRIARPGFSAPHMKITFRPLFFAALCLALPAAASAYQSMSLEQAVSKVQKDTGGKVLSADTRLVERGRITEYRVKVLTLDGHVKVVPIRTETAKPLDASAGDNKEKH</sequence>
<feature type="chain" id="PRO_5046717805" description="Peptidase YpeB-like protein" evidence="1">
    <location>
        <begin position="38"/>
        <end position="109"/>
    </location>
</feature>
<feature type="signal peptide" evidence="1">
    <location>
        <begin position="1"/>
        <end position="37"/>
    </location>
</feature>
<dbReference type="RefSeq" id="WP_167123732.1">
    <property type="nucleotide sequence ID" value="NZ_JAAQQR010000002.1"/>
</dbReference>
<accession>A0ABX0Q1R1</accession>
<name>A0ABX0Q1R1_9GAMM</name>
<proteinExistence type="predicted"/>
<organism evidence="2 3">
    <name type="scientific">Luteibacter jiangsuensis</name>
    <dbReference type="NCBI Taxonomy" id="637577"/>
    <lineage>
        <taxon>Bacteria</taxon>
        <taxon>Pseudomonadati</taxon>
        <taxon>Pseudomonadota</taxon>
        <taxon>Gammaproteobacteria</taxon>
        <taxon>Lysobacterales</taxon>
        <taxon>Rhodanobacteraceae</taxon>
        <taxon>Luteibacter</taxon>
    </lineage>
</organism>
<reference evidence="2 3" key="1">
    <citation type="journal article" date="2011" name="Curr. Microbiol.">
        <title>Luteibacter jiangsuensis sp. nov.: a methamidophos-degrading bacterium isolated from a methamidophos-manufacturing factory.</title>
        <authorList>
            <person name="Wang L."/>
            <person name="Wang G.L."/>
            <person name="Li S.P."/>
            <person name="Jiang J.D."/>
        </authorList>
    </citation>
    <scope>NUCLEOTIDE SEQUENCE [LARGE SCALE GENOMIC DNA]</scope>
    <source>
        <strain evidence="2 3">CGMCC 1.10133</strain>
    </source>
</reference>
<protein>
    <recommendedName>
        <fullName evidence="4">Peptidase YpeB-like protein</fullName>
    </recommendedName>
</protein>
<keyword evidence="1" id="KW-0732">Signal</keyword>